<proteinExistence type="predicted"/>
<comment type="caution">
    <text evidence="2">The sequence shown here is derived from an EMBL/GenBank/DDBJ whole genome shotgun (WGS) entry which is preliminary data.</text>
</comment>
<protein>
    <submittedName>
        <fullName evidence="2">Uncharacterized protein</fullName>
    </submittedName>
</protein>
<keyword evidence="3" id="KW-1185">Reference proteome</keyword>
<name>A0A016T3M1_9BILA</name>
<accession>A0A016T3M1</accession>
<evidence type="ECO:0000256" key="1">
    <source>
        <dbReference type="SAM" id="MobiDB-lite"/>
    </source>
</evidence>
<evidence type="ECO:0000313" key="2">
    <source>
        <dbReference type="EMBL" id="EYB97538.1"/>
    </source>
</evidence>
<dbReference type="Proteomes" id="UP000024635">
    <property type="component" value="Unassembled WGS sequence"/>
</dbReference>
<reference evidence="3" key="1">
    <citation type="journal article" date="2015" name="Nat. Genet.">
        <title>The genome and transcriptome of the zoonotic hookworm Ancylostoma ceylanicum identify infection-specific gene families.</title>
        <authorList>
            <person name="Schwarz E.M."/>
            <person name="Hu Y."/>
            <person name="Antoshechkin I."/>
            <person name="Miller M.M."/>
            <person name="Sternberg P.W."/>
            <person name="Aroian R.V."/>
        </authorList>
    </citation>
    <scope>NUCLEOTIDE SEQUENCE</scope>
    <source>
        <strain evidence="3">HY135</strain>
    </source>
</reference>
<dbReference type="AlphaFoldDB" id="A0A016T3M1"/>
<organism evidence="2 3">
    <name type="scientific">Ancylostoma ceylanicum</name>
    <dbReference type="NCBI Taxonomy" id="53326"/>
    <lineage>
        <taxon>Eukaryota</taxon>
        <taxon>Metazoa</taxon>
        <taxon>Ecdysozoa</taxon>
        <taxon>Nematoda</taxon>
        <taxon>Chromadorea</taxon>
        <taxon>Rhabditida</taxon>
        <taxon>Rhabditina</taxon>
        <taxon>Rhabditomorpha</taxon>
        <taxon>Strongyloidea</taxon>
        <taxon>Ancylostomatidae</taxon>
        <taxon>Ancylostomatinae</taxon>
        <taxon>Ancylostoma</taxon>
    </lineage>
</organism>
<evidence type="ECO:0000313" key="3">
    <source>
        <dbReference type="Proteomes" id="UP000024635"/>
    </source>
</evidence>
<gene>
    <name evidence="2" type="primary">Acey_s0140.g2198</name>
    <name evidence="2" type="ORF">Y032_0140g2198</name>
</gene>
<sequence>MKSMFWRSEWMSFWSQQGLPRESSREDNEENIASAPQLTRVDIVPDLGKGAHIGSISGLNFSSQGSQFSASLKPFKWIFETRPAPPSFLAQEPI</sequence>
<feature type="region of interest" description="Disordered" evidence="1">
    <location>
        <begin position="16"/>
        <end position="37"/>
    </location>
</feature>
<dbReference type="EMBL" id="JARK01001476">
    <property type="protein sequence ID" value="EYB97538.1"/>
    <property type="molecule type" value="Genomic_DNA"/>
</dbReference>